<evidence type="ECO:0000256" key="2">
    <source>
        <dbReference type="HAMAP-Rule" id="MF_00048"/>
    </source>
</evidence>
<comment type="similarity">
    <text evidence="1 2">Belongs to the UPF0102 family.</text>
</comment>
<dbReference type="PANTHER" id="PTHR34039">
    <property type="entry name" value="UPF0102 PROTEIN YRAN"/>
    <property type="match status" value="1"/>
</dbReference>
<dbReference type="Proteomes" id="UP001442364">
    <property type="component" value="Unassembled WGS sequence"/>
</dbReference>
<comment type="caution">
    <text evidence="3">The sequence shown here is derived from an EMBL/GenBank/DDBJ whole genome shotgun (WGS) entry which is preliminary data.</text>
</comment>
<evidence type="ECO:0000313" key="3">
    <source>
        <dbReference type="EMBL" id="MEQ2378625.1"/>
    </source>
</evidence>
<gene>
    <name evidence="3" type="ORF">WMO14_01815</name>
</gene>
<organism evidence="3 4">
    <name type="scientific">[Lactobacillus] rogosae</name>
    <dbReference type="NCBI Taxonomy" id="706562"/>
    <lineage>
        <taxon>Bacteria</taxon>
        <taxon>Bacillati</taxon>
        <taxon>Bacillota</taxon>
        <taxon>Clostridia</taxon>
        <taxon>Lachnospirales</taxon>
        <taxon>Lachnospiraceae</taxon>
        <taxon>Lachnospira</taxon>
    </lineage>
</organism>
<dbReference type="HAMAP" id="MF_00048">
    <property type="entry name" value="UPF0102"/>
    <property type="match status" value="1"/>
</dbReference>
<dbReference type="NCBIfam" id="NF009150">
    <property type="entry name" value="PRK12497.1-3"/>
    <property type="match status" value="1"/>
</dbReference>
<evidence type="ECO:0000256" key="1">
    <source>
        <dbReference type="ARBA" id="ARBA00006738"/>
    </source>
</evidence>
<dbReference type="NCBIfam" id="TIGR00252">
    <property type="entry name" value="YraN family protein"/>
    <property type="match status" value="1"/>
</dbReference>
<keyword evidence="4" id="KW-1185">Reference proteome</keyword>
<dbReference type="EMBL" id="JBBMER010000001">
    <property type="protein sequence ID" value="MEQ2378625.1"/>
    <property type="molecule type" value="Genomic_DNA"/>
</dbReference>
<proteinExistence type="inferred from homology"/>
<dbReference type="PANTHER" id="PTHR34039:SF1">
    <property type="entry name" value="UPF0102 PROTEIN YRAN"/>
    <property type="match status" value="1"/>
</dbReference>
<evidence type="ECO:0000313" key="4">
    <source>
        <dbReference type="Proteomes" id="UP001442364"/>
    </source>
</evidence>
<dbReference type="CDD" id="cd20736">
    <property type="entry name" value="PoNe_Nuclease"/>
    <property type="match status" value="1"/>
</dbReference>
<protein>
    <recommendedName>
        <fullName evidence="2">UPF0102 protein WMO14_01815</fullName>
    </recommendedName>
</protein>
<name>A0ABV1BU82_9FIRM</name>
<sequence length="145" mass="16536">MADKSKNNSKFKSSSILDDISALHNINKPKNSRATGSEYETLAAAFLEQNGHTIITRNYRTRYGEIDIISKCNSTLVFTECKYRSSSKFGDPLEAVNLHKQQKICHTAMNFCVKYGYVNYPCRFDVIAIYKDGTIKHIKNAFEYS</sequence>
<dbReference type="RefSeq" id="WP_022501734.1">
    <property type="nucleotide sequence ID" value="NZ_DAWDAH010000003.1"/>
</dbReference>
<reference evidence="3 4" key="1">
    <citation type="submission" date="2024-03" db="EMBL/GenBank/DDBJ databases">
        <title>Human intestinal bacterial collection.</title>
        <authorList>
            <person name="Pauvert C."/>
            <person name="Hitch T.C.A."/>
            <person name="Clavel T."/>
        </authorList>
    </citation>
    <scope>NUCLEOTIDE SEQUENCE [LARGE SCALE GENOMIC DNA]</scope>
    <source>
        <strain evidence="3 4">CLA-AA-H255</strain>
    </source>
</reference>
<accession>A0ABV1BU82</accession>
<dbReference type="InterPro" id="IPR011335">
    <property type="entry name" value="Restrct_endonuc-II-like"/>
</dbReference>
<dbReference type="InterPro" id="IPR011856">
    <property type="entry name" value="tRNA_endonuc-like_dom_sf"/>
</dbReference>
<dbReference type="Gene3D" id="3.40.1350.10">
    <property type="match status" value="1"/>
</dbReference>
<dbReference type="Pfam" id="PF02021">
    <property type="entry name" value="UPF0102"/>
    <property type="match status" value="1"/>
</dbReference>
<dbReference type="SUPFAM" id="SSF52980">
    <property type="entry name" value="Restriction endonuclease-like"/>
    <property type="match status" value="1"/>
</dbReference>
<dbReference type="InterPro" id="IPR003509">
    <property type="entry name" value="UPF0102_YraN-like"/>
</dbReference>